<comment type="caution">
    <text evidence="1">The sequence shown here is derived from an EMBL/GenBank/DDBJ whole genome shotgun (WGS) entry which is preliminary data.</text>
</comment>
<sequence>MMLCTSESSDHASDNSDLISAMNGSRSLVAEMRSEPSDHGDCDPACRYRCSKASDPGTLPIGCLLRCFSCCGRCLCVPSGTSGLILFSLWVRNFVEMDRDAKALQEKLARKGSQGATGGNNKNSSDVVIKNNKK</sequence>
<reference evidence="1" key="1">
    <citation type="submission" date="2022-02" db="EMBL/GenBank/DDBJ databases">
        <title>Plant Genome Project.</title>
        <authorList>
            <person name="Zhang R.-G."/>
        </authorList>
    </citation>
    <scope>NUCLEOTIDE SEQUENCE</scope>
    <source>
        <strain evidence="1">AT1</strain>
    </source>
</reference>
<organism evidence="1 2">
    <name type="scientific">Rhododendron molle</name>
    <name type="common">Chinese azalea</name>
    <name type="synonym">Azalea mollis</name>
    <dbReference type="NCBI Taxonomy" id="49168"/>
    <lineage>
        <taxon>Eukaryota</taxon>
        <taxon>Viridiplantae</taxon>
        <taxon>Streptophyta</taxon>
        <taxon>Embryophyta</taxon>
        <taxon>Tracheophyta</taxon>
        <taxon>Spermatophyta</taxon>
        <taxon>Magnoliopsida</taxon>
        <taxon>eudicotyledons</taxon>
        <taxon>Gunneridae</taxon>
        <taxon>Pentapetalae</taxon>
        <taxon>asterids</taxon>
        <taxon>Ericales</taxon>
        <taxon>Ericaceae</taxon>
        <taxon>Ericoideae</taxon>
        <taxon>Rhodoreae</taxon>
        <taxon>Rhododendron</taxon>
    </lineage>
</organism>
<name>A0ACC0L4R5_RHOML</name>
<gene>
    <name evidence="1" type="ORF">RHMOL_Rhmol13G0057700</name>
</gene>
<proteinExistence type="predicted"/>
<dbReference type="EMBL" id="CM046400">
    <property type="protein sequence ID" value="KAI8523236.1"/>
    <property type="molecule type" value="Genomic_DNA"/>
</dbReference>
<dbReference type="Proteomes" id="UP001062846">
    <property type="component" value="Chromosome 13"/>
</dbReference>
<accession>A0ACC0L4R5</accession>
<protein>
    <submittedName>
        <fullName evidence="1">Uncharacterized protein</fullName>
    </submittedName>
</protein>
<keyword evidence="2" id="KW-1185">Reference proteome</keyword>
<evidence type="ECO:0000313" key="2">
    <source>
        <dbReference type="Proteomes" id="UP001062846"/>
    </source>
</evidence>
<evidence type="ECO:0000313" key="1">
    <source>
        <dbReference type="EMBL" id="KAI8523236.1"/>
    </source>
</evidence>